<dbReference type="Proteomes" id="UP000305939">
    <property type="component" value="Unassembled WGS sequence"/>
</dbReference>
<feature type="transmembrane region" description="Helical" evidence="8">
    <location>
        <begin position="159"/>
        <end position="178"/>
    </location>
</feature>
<evidence type="ECO:0000256" key="8">
    <source>
        <dbReference type="SAM" id="Phobius"/>
    </source>
</evidence>
<comment type="subcellular location">
    <subcellularLocation>
        <location evidence="1">Cell membrane</location>
        <topology evidence="1">Multi-pass membrane protein</topology>
    </subcellularLocation>
</comment>
<protein>
    <submittedName>
        <fullName evidence="9">Hemolysin III family protein</fullName>
    </submittedName>
</protein>
<dbReference type="GO" id="GO:0046872">
    <property type="term" value="F:metal ion binding"/>
    <property type="evidence" value="ECO:0007669"/>
    <property type="project" value="UniProtKB-KW"/>
</dbReference>
<evidence type="ECO:0000256" key="1">
    <source>
        <dbReference type="ARBA" id="ARBA00004651"/>
    </source>
</evidence>
<feature type="transmembrane region" description="Helical" evidence="8">
    <location>
        <begin position="12"/>
        <end position="33"/>
    </location>
</feature>
<evidence type="ECO:0000256" key="3">
    <source>
        <dbReference type="ARBA" id="ARBA00022475"/>
    </source>
</evidence>
<keyword evidence="3" id="KW-1003">Cell membrane</keyword>
<dbReference type="InterPro" id="IPR005744">
    <property type="entry name" value="Hy-lIII"/>
</dbReference>
<feature type="binding site" evidence="7">
    <location>
        <position position="189"/>
    </location>
    <ligand>
        <name>Zn(2+)</name>
        <dbReference type="ChEBI" id="CHEBI:29105"/>
    </ligand>
</feature>
<keyword evidence="4 8" id="KW-0812">Transmembrane</keyword>
<feature type="binding site" evidence="7">
    <location>
        <position position="63"/>
    </location>
    <ligand>
        <name>Zn(2+)</name>
        <dbReference type="ChEBI" id="CHEBI:29105"/>
    </ligand>
</feature>
<evidence type="ECO:0000313" key="9">
    <source>
        <dbReference type="EMBL" id="THD67323.1"/>
    </source>
</evidence>
<dbReference type="AlphaFoldDB" id="A0A4S3M056"/>
<dbReference type="OrthoDB" id="9813689at2"/>
<evidence type="ECO:0000256" key="2">
    <source>
        <dbReference type="ARBA" id="ARBA00008488"/>
    </source>
</evidence>
<keyword evidence="5 8" id="KW-1133">Transmembrane helix</keyword>
<keyword evidence="7" id="KW-0862">Zinc</keyword>
<feature type="binding site" evidence="7">
    <location>
        <position position="185"/>
    </location>
    <ligand>
        <name>Zn(2+)</name>
        <dbReference type="ChEBI" id="CHEBI:29105"/>
    </ligand>
</feature>
<comment type="similarity">
    <text evidence="2">Belongs to the UPF0073 (Hly-III) family.</text>
</comment>
<dbReference type="Pfam" id="PF03006">
    <property type="entry name" value="HlyIII"/>
    <property type="match status" value="1"/>
</dbReference>
<evidence type="ECO:0000256" key="5">
    <source>
        <dbReference type="ARBA" id="ARBA00022989"/>
    </source>
</evidence>
<reference evidence="9 10" key="1">
    <citation type="submission" date="2019-04" db="EMBL/GenBank/DDBJ databases">
        <title>Draft genome sequence of Robertkochia marina CC-AMO-30D.</title>
        <authorList>
            <person name="Hameed A."/>
            <person name="Lin S.-Y."/>
            <person name="Shahina M."/>
            <person name="Lai W.-A."/>
            <person name="Young C.-C."/>
        </authorList>
    </citation>
    <scope>NUCLEOTIDE SEQUENCE [LARGE SCALE GENOMIC DNA]</scope>
    <source>
        <strain evidence="9 10">CC-AMO-30D</strain>
    </source>
</reference>
<keyword evidence="6 8" id="KW-0472">Membrane</keyword>
<feature type="transmembrane region" description="Helical" evidence="8">
    <location>
        <begin position="130"/>
        <end position="147"/>
    </location>
</feature>
<evidence type="ECO:0000313" key="10">
    <source>
        <dbReference type="Proteomes" id="UP000305939"/>
    </source>
</evidence>
<feature type="transmembrane region" description="Helical" evidence="8">
    <location>
        <begin position="77"/>
        <end position="99"/>
    </location>
</feature>
<dbReference type="GO" id="GO:0005886">
    <property type="term" value="C:plasma membrane"/>
    <property type="evidence" value="ECO:0007669"/>
    <property type="project" value="UniProtKB-SubCell"/>
</dbReference>
<evidence type="ECO:0000256" key="6">
    <source>
        <dbReference type="ARBA" id="ARBA00023136"/>
    </source>
</evidence>
<dbReference type="PANTHER" id="PTHR20855:SF3">
    <property type="entry name" value="LD03007P"/>
    <property type="match status" value="1"/>
</dbReference>
<dbReference type="InterPro" id="IPR004254">
    <property type="entry name" value="AdipoR/HlyIII-related"/>
</dbReference>
<dbReference type="PANTHER" id="PTHR20855">
    <property type="entry name" value="ADIPOR/PROGESTIN RECEPTOR-RELATED"/>
    <property type="match status" value="1"/>
</dbReference>
<feature type="transmembrane region" description="Helical" evidence="8">
    <location>
        <begin position="105"/>
        <end position="123"/>
    </location>
</feature>
<feature type="transmembrane region" description="Helical" evidence="8">
    <location>
        <begin position="185"/>
        <end position="204"/>
    </location>
</feature>
<evidence type="ECO:0000256" key="4">
    <source>
        <dbReference type="ARBA" id="ARBA00022692"/>
    </source>
</evidence>
<dbReference type="EMBL" id="SSMC01000002">
    <property type="protein sequence ID" value="THD67323.1"/>
    <property type="molecule type" value="Genomic_DNA"/>
</dbReference>
<dbReference type="GO" id="GO:0140911">
    <property type="term" value="F:pore-forming activity"/>
    <property type="evidence" value="ECO:0007669"/>
    <property type="project" value="InterPro"/>
</dbReference>
<accession>A0A4S3M056</accession>
<dbReference type="NCBIfam" id="TIGR01065">
    <property type="entry name" value="hlyIII"/>
    <property type="match status" value="1"/>
</dbReference>
<organism evidence="9 10">
    <name type="scientific">Robertkochia marina</name>
    <dbReference type="NCBI Taxonomy" id="1227945"/>
    <lineage>
        <taxon>Bacteria</taxon>
        <taxon>Pseudomonadati</taxon>
        <taxon>Bacteroidota</taxon>
        <taxon>Flavobacteriia</taxon>
        <taxon>Flavobacteriales</taxon>
        <taxon>Flavobacteriaceae</taxon>
        <taxon>Robertkochia</taxon>
    </lineage>
</organism>
<gene>
    <name evidence="9" type="ORF">E7Z59_06560</name>
</gene>
<keyword evidence="7" id="KW-0479">Metal-binding</keyword>
<proteinExistence type="inferred from homology"/>
<dbReference type="RefSeq" id="WP_136335528.1">
    <property type="nucleotide sequence ID" value="NZ_QXMP01000009.1"/>
</dbReference>
<evidence type="ECO:0000256" key="7">
    <source>
        <dbReference type="PIRSR" id="PIRSR604254-1"/>
    </source>
</evidence>
<keyword evidence="10" id="KW-1185">Reference proteome</keyword>
<comment type="caution">
    <text evidence="9">The sequence shown here is derived from an EMBL/GenBank/DDBJ whole genome shotgun (WGS) entry which is preliminary data.</text>
</comment>
<sequence>MRPQSLQEEKWNTYSHALGAVLGFVGLFVLFFNDSGKTTLSSLSIVIYGLSMVLLFSSSAIYHYVTDKEKKLTWRKMDHISIYFLIAGTYTPIALVSLYNGPGLTIFWIVWSMVLGGTLLKIFFTGRFQVISVLLYLIMGWLIVFYWGSVSAALSDQAIFLMFLGGAFYSTGVIFYLLKKLRFQHVIWHMFVLGGAMAHFFMVLEVVQ</sequence>
<name>A0A4S3M056_9FLAO</name>
<feature type="transmembrane region" description="Helical" evidence="8">
    <location>
        <begin position="45"/>
        <end position="65"/>
    </location>
</feature>